<organism evidence="5 6">
    <name type="scientific">Panacagrimonas perspica</name>
    <dbReference type="NCBI Taxonomy" id="381431"/>
    <lineage>
        <taxon>Bacteria</taxon>
        <taxon>Pseudomonadati</taxon>
        <taxon>Pseudomonadota</taxon>
        <taxon>Gammaproteobacteria</taxon>
        <taxon>Nevskiales</taxon>
        <taxon>Nevskiaceae</taxon>
        <taxon>Panacagrimonas</taxon>
    </lineage>
</organism>
<keyword evidence="6" id="KW-1185">Reference proteome</keyword>
<dbReference type="Proteomes" id="UP000295341">
    <property type="component" value="Unassembled WGS sequence"/>
</dbReference>
<evidence type="ECO:0000256" key="2">
    <source>
        <dbReference type="ARBA" id="ARBA00023004"/>
    </source>
</evidence>
<dbReference type="InterPro" id="IPR058240">
    <property type="entry name" value="rSAM_sf"/>
</dbReference>
<dbReference type="Pfam" id="PF04055">
    <property type="entry name" value="Radical_SAM"/>
    <property type="match status" value="1"/>
</dbReference>
<evidence type="ECO:0000256" key="1">
    <source>
        <dbReference type="ARBA" id="ARBA00022723"/>
    </source>
</evidence>
<dbReference type="SFLD" id="SFLDG01084">
    <property type="entry name" value="Uncharacterised_Radical_SAM_Su"/>
    <property type="match status" value="1"/>
</dbReference>
<keyword evidence="2" id="KW-0408">Iron</keyword>
<dbReference type="NCBIfam" id="NF033668">
    <property type="entry name" value="rSAM_PA0069"/>
    <property type="match status" value="1"/>
</dbReference>
<sequence length="359" mass="40130">MFVPKPLKGRGAVSLPKGRFESRSVEAIDDGWGSLEDSVVETLKTQLFAEKSKSIISRNDSPDIGFDQSINPYRGCAHGCVYCFARPAHSYVNLSPGLDFETKLFYKPNAGELLDQELRHKSYSCRVIQIGANTDPYQPIEKDLRITRDVLEVLLRFRHPVNVITKGAALMMRDLDLYERFSELGLVRVAVSVTSLDDALKRTLEPRTSSASMRLRLIRQLTEIGVPVTVMAAPMIPFVNDAELESILEAAAEAGARHAGYVMLRLPHELKGIFRAWLDAHMPDRAAHVMSLVQQMHGGRDYNPEFGTRQKGTGNYAMLIAQRFRVACKRFGLNQDPRGVLDTSQFRVPPTSGDQLSLI</sequence>
<dbReference type="SMART" id="SM00729">
    <property type="entry name" value="Elp3"/>
    <property type="match status" value="1"/>
</dbReference>
<name>A0A4R7NY60_9GAMM</name>
<protein>
    <submittedName>
        <fullName evidence="5">DNA repair photolyase</fullName>
    </submittedName>
</protein>
<dbReference type="CDD" id="cd01335">
    <property type="entry name" value="Radical_SAM"/>
    <property type="match status" value="1"/>
</dbReference>
<keyword evidence="3" id="KW-0411">Iron-sulfur</keyword>
<reference evidence="5 6" key="1">
    <citation type="submission" date="2019-03" db="EMBL/GenBank/DDBJ databases">
        <title>Genomic Encyclopedia of Type Strains, Phase IV (KMG-IV): sequencing the most valuable type-strain genomes for metagenomic binning, comparative biology and taxonomic classification.</title>
        <authorList>
            <person name="Goeker M."/>
        </authorList>
    </citation>
    <scope>NUCLEOTIDE SEQUENCE [LARGE SCALE GENOMIC DNA]</scope>
    <source>
        <strain evidence="5 6">DSM 26377</strain>
    </source>
</reference>
<comment type="caution">
    <text evidence="5">The sequence shown here is derived from an EMBL/GenBank/DDBJ whole genome shotgun (WGS) entry which is preliminary data.</text>
</comment>
<evidence type="ECO:0000259" key="4">
    <source>
        <dbReference type="PROSITE" id="PS51918"/>
    </source>
</evidence>
<dbReference type="AlphaFoldDB" id="A0A4R7NY60"/>
<dbReference type="InterPro" id="IPR040086">
    <property type="entry name" value="MJ0683-like"/>
</dbReference>
<dbReference type="SUPFAM" id="SSF102114">
    <property type="entry name" value="Radical SAM enzymes"/>
    <property type="match status" value="1"/>
</dbReference>
<dbReference type="GO" id="GO:0016829">
    <property type="term" value="F:lyase activity"/>
    <property type="evidence" value="ECO:0007669"/>
    <property type="project" value="UniProtKB-KW"/>
</dbReference>
<dbReference type="InterPro" id="IPR006638">
    <property type="entry name" value="Elp3/MiaA/NifB-like_rSAM"/>
</dbReference>
<keyword evidence="1" id="KW-0479">Metal-binding</keyword>
<dbReference type="PANTHER" id="PTHR43432">
    <property type="entry name" value="SLR0285 PROTEIN"/>
    <property type="match status" value="1"/>
</dbReference>
<dbReference type="GO" id="GO:0046872">
    <property type="term" value="F:metal ion binding"/>
    <property type="evidence" value="ECO:0007669"/>
    <property type="project" value="UniProtKB-KW"/>
</dbReference>
<dbReference type="PANTHER" id="PTHR43432:SF3">
    <property type="entry name" value="SLR0285 PROTEIN"/>
    <property type="match status" value="1"/>
</dbReference>
<dbReference type="EMBL" id="SOBT01000011">
    <property type="protein sequence ID" value="TDU25769.1"/>
    <property type="molecule type" value="Genomic_DNA"/>
</dbReference>
<keyword evidence="5" id="KW-0456">Lyase</keyword>
<gene>
    <name evidence="5" type="ORF">DFR24_4214</name>
</gene>
<accession>A0A4R7NY60</accession>
<dbReference type="Gene3D" id="3.80.30.30">
    <property type="match status" value="1"/>
</dbReference>
<dbReference type="OrthoDB" id="9785699at2"/>
<evidence type="ECO:0000256" key="3">
    <source>
        <dbReference type="ARBA" id="ARBA00023014"/>
    </source>
</evidence>
<dbReference type="InterPro" id="IPR007197">
    <property type="entry name" value="rSAM"/>
</dbReference>
<feature type="domain" description="Radical SAM core" evidence="4">
    <location>
        <begin position="62"/>
        <end position="300"/>
    </location>
</feature>
<dbReference type="RefSeq" id="WP_133883363.1">
    <property type="nucleotide sequence ID" value="NZ_MWIN01000013.1"/>
</dbReference>
<evidence type="ECO:0000313" key="5">
    <source>
        <dbReference type="EMBL" id="TDU25769.1"/>
    </source>
</evidence>
<dbReference type="PROSITE" id="PS51918">
    <property type="entry name" value="RADICAL_SAM"/>
    <property type="match status" value="1"/>
</dbReference>
<dbReference type="GO" id="GO:0051536">
    <property type="term" value="F:iron-sulfur cluster binding"/>
    <property type="evidence" value="ECO:0007669"/>
    <property type="project" value="UniProtKB-KW"/>
</dbReference>
<dbReference type="SFLD" id="SFLDS00029">
    <property type="entry name" value="Radical_SAM"/>
    <property type="match status" value="1"/>
</dbReference>
<evidence type="ECO:0000313" key="6">
    <source>
        <dbReference type="Proteomes" id="UP000295341"/>
    </source>
</evidence>
<proteinExistence type="predicted"/>